<comment type="similarity">
    <text evidence="1">Belongs to the glycosyl hydrolase 16 family.</text>
</comment>
<proteinExistence type="inferred from homology"/>
<evidence type="ECO:0000259" key="2">
    <source>
        <dbReference type="PROSITE" id="PS51762"/>
    </source>
</evidence>
<dbReference type="Pfam" id="PF00722">
    <property type="entry name" value="Glyco_hydro_16"/>
    <property type="match status" value="1"/>
</dbReference>
<evidence type="ECO:0000256" key="1">
    <source>
        <dbReference type="ARBA" id="ARBA00006865"/>
    </source>
</evidence>
<dbReference type="InterPro" id="IPR050546">
    <property type="entry name" value="Glycosyl_Hydrlase_16"/>
</dbReference>
<dbReference type="InterPro" id="IPR013320">
    <property type="entry name" value="ConA-like_dom_sf"/>
</dbReference>
<name>A0A316TJC8_9ACTN</name>
<dbReference type="PANTHER" id="PTHR10963">
    <property type="entry name" value="GLYCOSYL HYDROLASE-RELATED"/>
    <property type="match status" value="1"/>
</dbReference>
<sequence length="224" mass="24859">MVNGLYAGSACYVDSAQTVTVSGGALHLSAVKHAEPITCATPWGSLPTDRVAGAVTTKGRFAQAYGRFEVRARMPQTRVQGAHSAIWMFPDAPTYGAWPLSGEIDIAEWYSVLPDRVYPSVHYSDGDRDVHTGQDGYVSDASDYHTYAVEWTPREMRFYYDGELTFEHSWNALDALLNPLLGSAPFDQPFNVVLTQGWGGFWNAPTTDTPDQVTMTIDRVRVWR</sequence>
<dbReference type="GO" id="GO:0004553">
    <property type="term" value="F:hydrolase activity, hydrolyzing O-glycosyl compounds"/>
    <property type="evidence" value="ECO:0007669"/>
    <property type="project" value="InterPro"/>
</dbReference>
<evidence type="ECO:0000313" key="4">
    <source>
        <dbReference type="Proteomes" id="UP000245507"/>
    </source>
</evidence>
<dbReference type="SUPFAM" id="SSF49899">
    <property type="entry name" value="Concanavalin A-like lectins/glucanases"/>
    <property type="match status" value="1"/>
</dbReference>
<keyword evidence="4" id="KW-1185">Reference proteome</keyword>
<dbReference type="GO" id="GO:0005975">
    <property type="term" value="P:carbohydrate metabolic process"/>
    <property type="evidence" value="ECO:0007669"/>
    <property type="project" value="InterPro"/>
</dbReference>
<dbReference type="OrthoDB" id="3250776at2"/>
<protein>
    <recommendedName>
        <fullName evidence="2">GH16 domain-containing protein</fullName>
    </recommendedName>
</protein>
<gene>
    <name evidence="3" type="ORF">DJ010_03655</name>
</gene>
<organism evidence="3 4">
    <name type="scientific">Nocardioides silvaticus</name>
    <dbReference type="NCBI Taxonomy" id="2201891"/>
    <lineage>
        <taxon>Bacteria</taxon>
        <taxon>Bacillati</taxon>
        <taxon>Actinomycetota</taxon>
        <taxon>Actinomycetes</taxon>
        <taxon>Propionibacteriales</taxon>
        <taxon>Nocardioidaceae</taxon>
        <taxon>Nocardioides</taxon>
    </lineage>
</organism>
<evidence type="ECO:0000313" key="3">
    <source>
        <dbReference type="EMBL" id="PWN04723.1"/>
    </source>
</evidence>
<dbReference type="InterPro" id="IPR000757">
    <property type="entry name" value="Beta-glucanase-like"/>
</dbReference>
<dbReference type="CDD" id="cd08023">
    <property type="entry name" value="GH16_laminarinase_like"/>
    <property type="match status" value="1"/>
</dbReference>
<dbReference type="AlphaFoldDB" id="A0A316TJC8"/>
<dbReference type="Proteomes" id="UP000245507">
    <property type="component" value="Unassembled WGS sequence"/>
</dbReference>
<feature type="domain" description="GH16" evidence="2">
    <location>
        <begin position="1"/>
        <end position="224"/>
    </location>
</feature>
<accession>A0A316TJC8</accession>
<reference evidence="3 4" key="1">
    <citation type="submission" date="2018-05" db="EMBL/GenBank/DDBJ databases">
        <title>Nocardioides silvaticus genome.</title>
        <authorList>
            <person name="Li C."/>
            <person name="Wang G."/>
        </authorList>
    </citation>
    <scope>NUCLEOTIDE SEQUENCE [LARGE SCALE GENOMIC DNA]</scope>
    <source>
        <strain evidence="3 4">CCTCC AB 2018079</strain>
    </source>
</reference>
<comment type="caution">
    <text evidence="3">The sequence shown here is derived from an EMBL/GenBank/DDBJ whole genome shotgun (WGS) entry which is preliminary data.</text>
</comment>
<dbReference type="PROSITE" id="PS51762">
    <property type="entry name" value="GH16_2"/>
    <property type="match status" value="1"/>
</dbReference>
<dbReference type="PANTHER" id="PTHR10963:SF55">
    <property type="entry name" value="GLYCOSIDE HYDROLASE FAMILY 16 PROTEIN"/>
    <property type="match status" value="1"/>
</dbReference>
<dbReference type="EMBL" id="QGDD01000001">
    <property type="protein sequence ID" value="PWN04723.1"/>
    <property type="molecule type" value="Genomic_DNA"/>
</dbReference>
<dbReference type="Gene3D" id="2.60.120.200">
    <property type="match status" value="1"/>
</dbReference>